<dbReference type="Proteomes" id="UP000050424">
    <property type="component" value="Unassembled WGS sequence"/>
</dbReference>
<dbReference type="PANTHER" id="PTHR21310">
    <property type="entry name" value="AMINOGLYCOSIDE PHOSPHOTRANSFERASE-RELATED-RELATED"/>
    <property type="match status" value="1"/>
</dbReference>
<evidence type="ECO:0000259" key="1">
    <source>
        <dbReference type="Pfam" id="PF01636"/>
    </source>
</evidence>
<protein>
    <recommendedName>
        <fullName evidence="1">Aminoglycoside phosphotransferase domain-containing protein</fullName>
    </recommendedName>
</protein>
<gene>
    <name evidence="2" type="ORF">AK830_g9978</name>
</gene>
<sequence>MSSSSGPQQLNDRIVQYRVHRERDEFIASIRDEDVLRLAASYHNDDTCDFFTPPTCESYKTRGSYNICYFVEFEDGEQWVVRIPLKPCLAFGAQNKLENEIAVMQLVHEKTTIPLPTILASKLGDGPGPLSSFLILEYVDGQKLSSFQLQSITNDQRQQLYNSLADIYMQLRRLEFPSIGCITGEGKLKKPATIDLNMQELEGLGPSRIQDLYYTHGPLTSANKYTTMQLNIVYNAFLQSRNSVFDLEVGKEALYHQHLFRRFAERWVDCSLDSGPFVLVHGDLEPFNILVNEDMEIISVLDWEWSRVVPCQYFLPPLWLKIVDTTRLAWPSVYEDWLNTFDELQAVLKSRELEVYGNDLLHEEWRQGRQNGGFLIANALESWTDVDWVAYRYIGYTQHEGKDDLMDRVRMFMEEDVAHESTIWRKLEVNHGYEAELARLRQERSRQAEPGSDNRDSASRCAGAKMFLQLHKLAVKLISTPLTPRVALTALAVAVTIGSLVPWRRALRG</sequence>
<evidence type="ECO:0000313" key="2">
    <source>
        <dbReference type="EMBL" id="KPM36578.1"/>
    </source>
</evidence>
<dbReference type="PANTHER" id="PTHR21310:SF37">
    <property type="entry name" value="AMINOGLYCOSIDE PHOSPHOTRANSFERASE DOMAIN-CONTAINING PROTEIN"/>
    <property type="match status" value="1"/>
</dbReference>
<dbReference type="Pfam" id="PF01636">
    <property type="entry name" value="APH"/>
    <property type="match status" value="1"/>
</dbReference>
<dbReference type="InterPro" id="IPR051678">
    <property type="entry name" value="AGP_Transferase"/>
</dbReference>
<dbReference type="AlphaFoldDB" id="A0A0P7B833"/>
<dbReference type="SUPFAM" id="SSF56112">
    <property type="entry name" value="Protein kinase-like (PK-like)"/>
    <property type="match status" value="1"/>
</dbReference>
<dbReference type="Gene3D" id="3.90.1200.10">
    <property type="match status" value="1"/>
</dbReference>
<organism evidence="2 3">
    <name type="scientific">Neonectria ditissima</name>
    <dbReference type="NCBI Taxonomy" id="78410"/>
    <lineage>
        <taxon>Eukaryota</taxon>
        <taxon>Fungi</taxon>
        <taxon>Dikarya</taxon>
        <taxon>Ascomycota</taxon>
        <taxon>Pezizomycotina</taxon>
        <taxon>Sordariomycetes</taxon>
        <taxon>Hypocreomycetidae</taxon>
        <taxon>Hypocreales</taxon>
        <taxon>Nectriaceae</taxon>
        <taxon>Neonectria</taxon>
    </lineage>
</organism>
<comment type="caution">
    <text evidence="2">The sequence shown here is derived from an EMBL/GenBank/DDBJ whole genome shotgun (WGS) entry which is preliminary data.</text>
</comment>
<dbReference type="EMBL" id="LKCW01000198">
    <property type="protein sequence ID" value="KPM36578.1"/>
    <property type="molecule type" value="Genomic_DNA"/>
</dbReference>
<keyword evidence="3" id="KW-1185">Reference proteome</keyword>
<proteinExistence type="predicted"/>
<dbReference type="InterPro" id="IPR011009">
    <property type="entry name" value="Kinase-like_dom_sf"/>
</dbReference>
<dbReference type="OrthoDB" id="10003767at2759"/>
<dbReference type="InterPro" id="IPR002575">
    <property type="entry name" value="Aminoglycoside_PTrfase"/>
</dbReference>
<name>A0A0P7B833_9HYPO</name>
<evidence type="ECO:0000313" key="3">
    <source>
        <dbReference type="Proteomes" id="UP000050424"/>
    </source>
</evidence>
<reference evidence="2 3" key="1">
    <citation type="submission" date="2015-09" db="EMBL/GenBank/DDBJ databases">
        <title>Draft genome of a European isolate of the apple canker pathogen Neonectria ditissima.</title>
        <authorList>
            <person name="Gomez-Cortecero A."/>
            <person name="Harrison R.J."/>
            <person name="Armitage A.D."/>
        </authorList>
    </citation>
    <scope>NUCLEOTIDE SEQUENCE [LARGE SCALE GENOMIC DNA]</scope>
    <source>
        <strain evidence="2 3">R09/05</strain>
    </source>
</reference>
<dbReference type="Gene3D" id="3.30.200.20">
    <property type="entry name" value="Phosphorylase Kinase, domain 1"/>
    <property type="match status" value="1"/>
</dbReference>
<accession>A0A0P7B833</accession>
<feature type="domain" description="Aminoglycoside phosphotransferase" evidence="1">
    <location>
        <begin position="69"/>
        <end position="306"/>
    </location>
</feature>